<feature type="transmembrane region" description="Helical" evidence="2">
    <location>
        <begin position="68"/>
        <end position="89"/>
    </location>
</feature>
<feature type="region of interest" description="Disordered" evidence="1">
    <location>
        <begin position="1"/>
        <end position="36"/>
    </location>
</feature>
<proteinExistence type="predicted"/>
<organism evidence="3 4">
    <name type="scientific">Yinghuangia aomiensis</name>
    <dbReference type="NCBI Taxonomy" id="676205"/>
    <lineage>
        <taxon>Bacteria</taxon>
        <taxon>Bacillati</taxon>
        <taxon>Actinomycetota</taxon>
        <taxon>Actinomycetes</taxon>
        <taxon>Kitasatosporales</taxon>
        <taxon>Streptomycetaceae</taxon>
        <taxon>Yinghuangia</taxon>
    </lineage>
</organism>
<name>A0ABP9GPE3_9ACTN</name>
<feature type="compositionally biased region" description="Basic residues" evidence="1">
    <location>
        <begin position="15"/>
        <end position="31"/>
    </location>
</feature>
<keyword evidence="2" id="KW-0812">Transmembrane</keyword>
<evidence type="ECO:0000256" key="1">
    <source>
        <dbReference type="SAM" id="MobiDB-lite"/>
    </source>
</evidence>
<keyword evidence="4" id="KW-1185">Reference proteome</keyword>
<gene>
    <name evidence="3" type="ORF">GCM10023205_06060</name>
</gene>
<sequence>MARENRGARGPADHRSRRPGGLRKRPRRNRPPTRQGLRRAAYAWAAFTVAICAAGVDSWFAYSGRTRVLHISAQILAALIGTGVALDYWRRSTRAPEAARPAPAHSPPTHGDGAEGG</sequence>
<comment type="caution">
    <text evidence="3">The sequence shown here is derived from an EMBL/GenBank/DDBJ whole genome shotgun (WGS) entry which is preliminary data.</text>
</comment>
<dbReference type="EMBL" id="BAABHS010000002">
    <property type="protein sequence ID" value="GAA4948681.1"/>
    <property type="molecule type" value="Genomic_DNA"/>
</dbReference>
<feature type="compositionally biased region" description="Low complexity" evidence="1">
    <location>
        <begin position="95"/>
        <end position="110"/>
    </location>
</feature>
<dbReference type="RefSeq" id="WP_345673647.1">
    <property type="nucleotide sequence ID" value="NZ_BAABHS010000002.1"/>
</dbReference>
<evidence type="ECO:0000313" key="4">
    <source>
        <dbReference type="Proteomes" id="UP001500466"/>
    </source>
</evidence>
<accession>A0ABP9GPE3</accession>
<evidence type="ECO:0000256" key="2">
    <source>
        <dbReference type="SAM" id="Phobius"/>
    </source>
</evidence>
<protein>
    <submittedName>
        <fullName evidence="3">Uncharacterized protein</fullName>
    </submittedName>
</protein>
<evidence type="ECO:0000313" key="3">
    <source>
        <dbReference type="EMBL" id="GAA4948681.1"/>
    </source>
</evidence>
<reference evidence="4" key="1">
    <citation type="journal article" date="2019" name="Int. J. Syst. Evol. Microbiol.">
        <title>The Global Catalogue of Microorganisms (GCM) 10K type strain sequencing project: providing services to taxonomists for standard genome sequencing and annotation.</title>
        <authorList>
            <consortium name="The Broad Institute Genomics Platform"/>
            <consortium name="The Broad Institute Genome Sequencing Center for Infectious Disease"/>
            <person name="Wu L."/>
            <person name="Ma J."/>
        </authorList>
    </citation>
    <scope>NUCLEOTIDE SEQUENCE [LARGE SCALE GENOMIC DNA]</scope>
    <source>
        <strain evidence="4">JCM 17986</strain>
    </source>
</reference>
<keyword evidence="2" id="KW-1133">Transmembrane helix</keyword>
<feature type="compositionally biased region" description="Basic and acidic residues" evidence="1">
    <location>
        <begin position="1"/>
        <end position="14"/>
    </location>
</feature>
<feature type="transmembrane region" description="Helical" evidence="2">
    <location>
        <begin position="40"/>
        <end position="62"/>
    </location>
</feature>
<feature type="region of interest" description="Disordered" evidence="1">
    <location>
        <begin position="94"/>
        <end position="117"/>
    </location>
</feature>
<dbReference type="Proteomes" id="UP001500466">
    <property type="component" value="Unassembled WGS sequence"/>
</dbReference>
<keyword evidence="2" id="KW-0472">Membrane</keyword>